<dbReference type="Gene3D" id="3.10.10.10">
    <property type="entry name" value="HIV Type 1 Reverse Transcriptase, subunit A, domain 1"/>
    <property type="match status" value="1"/>
</dbReference>
<reference evidence="1 2" key="2">
    <citation type="submission" date="2018-11" db="EMBL/GenBank/DDBJ databases">
        <authorList>
            <consortium name="Pathogen Informatics"/>
        </authorList>
    </citation>
    <scope>NUCLEOTIDE SEQUENCE [LARGE SCALE GENOMIC DNA]</scope>
</reference>
<dbReference type="SUPFAM" id="SSF56672">
    <property type="entry name" value="DNA/RNA polymerases"/>
    <property type="match status" value="1"/>
</dbReference>
<protein>
    <submittedName>
        <fullName evidence="3">Reverse transcriptase</fullName>
    </submittedName>
</protein>
<evidence type="ECO:0000313" key="3">
    <source>
        <dbReference type="WBParaSite" id="TCNE_0001101301-mRNA-1"/>
    </source>
</evidence>
<gene>
    <name evidence="1" type="ORF">TCNE_LOCUS11013</name>
</gene>
<evidence type="ECO:0000313" key="2">
    <source>
        <dbReference type="Proteomes" id="UP000050794"/>
    </source>
</evidence>
<dbReference type="EMBL" id="UYWY01020702">
    <property type="protein sequence ID" value="VDM42334.1"/>
    <property type="molecule type" value="Genomic_DNA"/>
</dbReference>
<reference evidence="3" key="1">
    <citation type="submission" date="2016-06" db="UniProtKB">
        <authorList>
            <consortium name="WormBaseParasite"/>
        </authorList>
    </citation>
    <scope>IDENTIFICATION</scope>
</reference>
<dbReference type="WBParaSite" id="TCNE_0001101301-mRNA-1">
    <property type="protein sequence ID" value="TCNE_0001101301-mRNA-1"/>
    <property type="gene ID" value="TCNE_0001101301"/>
</dbReference>
<dbReference type="AlphaFoldDB" id="A0A183UR93"/>
<keyword evidence="2" id="KW-1185">Reference proteome</keyword>
<evidence type="ECO:0000313" key="1">
    <source>
        <dbReference type="EMBL" id="VDM42334.1"/>
    </source>
</evidence>
<proteinExistence type="predicted"/>
<dbReference type="InterPro" id="IPR043502">
    <property type="entry name" value="DNA/RNA_pol_sf"/>
</dbReference>
<accession>A0A183UR93</accession>
<dbReference type="Proteomes" id="UP000050794">
    <property type="component" value="Unassembled WGS sequence"/>
</dbReference>
<sequence>MQMHIIKPVEYSEWTAPIIVLSNPYGKSRLFVDYSTSLNDALELNKHPLPLQKTSSLPSTDAEYSLSWTCSMLLCKLNWVTNPRRFALSTRIAAYTSISACRLE</sequence>
<name>A0A183UR93_TOXCA</name>
<organism evidence="2 3">
    <name type="scientific">Toxocara canis</name>
    <name type="common">Canine roundworm</name>
    <dbReference type="NCBI Taxonomy" id="6265"/>
    <lineage>
        <taxon>Eukaryota</taxon>
        <taxon>Metazoa</taxon>
        <taxon>Ecdysozoa</taxon>
        <taxon>Nematoda</taxon>
        <taxon>Chromadorea</taxon>
        <taxon>Rhabditida</taxon>
        <taxon>Spirurina</taxon>
        <taxon>Ascaridomorpha</taxon>
        <taxon>Ascaridoidea</taxon>
        <taxon>Toxocaridae</taxon>
        <taxon>Toxocara</taxon>
    </lineage>
</organism>